<evidence type="ECO:0000313" key="3">
    <source>
        <dbReference type="Proteomes" id="UP000287701"/>
    </source>
</evidence>
<gene>
    <name evidence="2" type="ORF">EQP59_04985</name>
</gene>
<evidence type="ECO:0000313" key="2">
    <source>
        <dbReference type="EMBL" id="QAR30738.1"/>
    </source>
</evidence>
<dbReference type="AlphaFoldDB" id="A0A3R5Y3C9"/>
<sequence>MNKEKIFHIGLIVLAIFLIGLIIKFAFFNSPKLTNTQKNRIDYYATQALDYCKKNDLNTNYCILVDFSRHSGKNRMFVYDFNKKDVIYKGIAVHGKGGNSKANYVKFSNVPGSNCSSEGKYRIGARSYSNWGTHVHYKLHGLESTNSNAFKRYIVLHSYIGVPSTEIYPIPAPKVSEGCPVICNELMQNIDDLLKSIKNQKPVMLWIFK</sequence>
<keyword evidence="1" id="KW-1133">Transmembrane helix</keyword>
<protein>
    <submittedName>
        <fullName evidence="2">Peptidase</fullName>
    </submittedName>
</protein>
<keyword evidence="1" id="KW-0812">Transmembrane</keyword>
<feature type="transmembrane region" description="Helical" evidence="1">
    <location>
        <begin position="6"/>
        <end position="28"/>
    </location>
</feature>
<organism evidence="2 3">
    <name type="scientific">Ornithobacterium rhinotracheale</name>
    <dbReference type="NCBI Taxonomy" id="28251"/>
    <lineage>
        <taxon>Bacteria</taxon>
        <taxon>Pseudomonadati</taxon>
        <taxon>Bacteroidota</taxon>
        <taxon>Flavobacteriia</taxon>
        <taxon>Flavobacteriales</taxon>
        <taxon>Weeksellaceae</taxon>
        <taxon>Ornithobacterium</taxon>
    </lineage>
</organism>
<dbReference type="Proteomes" id="UP000287701">
    <property type="component" value="Chromosome"/>
</dbReference>
<dbReference type="Pfam" id="PF13645">
    <property type="entry name" value="YkuD_2"/>
    <property type="match status" value="1"/>
</dbReference>
<proteinExistence type="predicted"/>
<reference evidence="2 3" key="1">
    <citation type="submission" date="2019-01" db="EMBL/GenBank/DDBJ databases">
        <title>Whole Genome of Ornithobacterium rhinotracheale FARPER-174b.</title>
        <authorList>
            <person name="Tataje-Lavanda L.A."/>
            <person name="Montalvan A."/>
            <person name="Montesinos R."/>
            <person name="Zimic M."/>
            <person name="Fernandez-Sanchez M."/>
            <person name="Fernandez-Diaz M."/>
        </authorList>
    </citation>
    <scope>NUCLEOTIDE SEQUENCE [LARGE SCALE GENOMIC DNA]</scope>
    <source>
        <strain evidence="2 3">FARPER-174b</strain>
    </source>
</reference>
<dbReference type="EMBL" id="CP035107">
    <property type="protein sequence ID" value="QAR30738.1"/>
    <property type="molecule type" value="Genomic_DNA"/>
</dbReference>
<name>A0A3R5Y3C9_ORNRH</name>
<dbReference type="InterPro" id="IPR032676">
    <property type="entry name" value="YkuD_2"/>
</dbReference>
<dbReference type="PANTHER" id="PTHR38477:SF1">
    <property type="entry name" value="MUREIN L,D-TRANSPEPTIDASE CATALYTIC DOMAIN FAMILY PROTEIN"/>
    <property type="match status" value="1"/>
</dbReference>
<keyword evidence="1" id="KW-0472">Membrane</keyword>
<dbReference type="PANTHER" id="PTHR38477">
    <property type="entry name" value="HYPOTHETICAL EXPORTED PROTEIN"/>
    <property type="match status" value="1"/>
</dbReference>
<dbReference type="OrthoDB" id="1247236at2"/>
<accession>A0A3R5Y3C9</accession>
<dbReference type="RefSeq" id="WP_128501214.1">
    <property type="nucleotide sequence ID" value="NZ_CP035107.1"/>
</dbReference>
<evidence type="ECO:0000256" key="1">
    <source>
        <dbReference type="SAM" id="Phobius"/>
    </source>
</evidence>